<accession>A0A367EL30</accession>
<keyword evidence="3" id="KW-1185">Reference proteome</keyword>
<evidence type="ECO:0000313" key="3">
    <source>
        <dbReference type="Proteomes" id="UP000253094"/>
    </source>
</evidence>
<protein>
    <submittedName>
        <fullName evidence="2">Uncharacterized protein</fullName>
    </submittedName>
</protein>
<evidence type="ECO:0000256" key="1">
    <source>
        <dbReference type="SAM" id="MobiDB-lite"/>
    </source>
</evidence>
<dbReference type="EMBL" id="QOIL01000039">
    <property type="protein sequence ID" value="RCG17910.1"/>
    <property type="molecule type" value="Genomic_DNA"/>
</dbReference>
<proteinExistence type="predicted"/>
<organism evidence="2 3">
    <name type="scientific">Sphaerisporangium album</name>
    <dbReference type="NCBI Taxonomy" id="509200"/>
    <lineage>
        <taxon>Bacteria</taxon>
        <taxon>Bacillati</taxon>
        <taxon>Actinomycetota</taxon>
        <taxon>Actinomycetes</taxon>
        <taxon>Streptosporangiales</taxon>
        <taxon>Streptosporangiaceae</taxon>
        <taxon>Sphaerisporangium</taxon>
    </lineage>
</organism>
<gene>
    <name evidence="2" type="ORF">DQ384_39390</name>
</gene>
<reference evidence="2 3" key="1">
    <citation type="submission" date="2018-06" db="EMBL/GenBank/DDBJ databases">
        <title>Sphaerisporangium craniellae sp. nov., isolated from a marine sponge in the South China Sea.</title>
        <authorList>
            <person name="Li L."/>
        </authorList>
    </citation>
    <scope>NUCLEOTIDE SEQUENCE [LARGE SCALE GENOMIC DNA]</scope>
    <source>
        <strain evidence="2 3">CCTCC AA 208026</strain>
    </source>
</reference>
<sequence length="539" mass="59437">MATALLTWITERFVTADVASNLLLLIETEHTLPPHRDTSATSGLGDDGDDRRPAPEWEDQMLLLAARLQINIEEILATLDGRSLSLTSERDQASAYYTTLIHLRRAIELLPQDEHDSAEPPSLRHLQLQRDRALNAELTARARQRDELAQHQQNPHLPPAPWQITRYHPNGVFEARLQDNNGRLGPRYGGWAPAPDAVPALLRAWSVPASRPIEVTWQSPKPATPTWLLPYGGSLLSHRGDDPDCRLDAHDAHDALEGLWHDYLDQHRARFATYMRQVQQAWPGQTSVADFLERRTAELNASQPPAPHLDQLLRSTYDHVHDIGPDSSNLVGLGTTVTCGWIDPAAIASAGQRTWNNFASHRPGTVPAMLTALLGSSVEEALKVWSLAEDPVRVHRIPGPAGPLYTLGENGAHRLTTARLAGLPGIWATIEQSALPMRVRPAQVHVRNKDAARLLACWRGLLARGLVTGRLEEDSHLPAVSTLHLDAAAAIWLLATPRQACAWAATYSRAYPGALATLGITPEVYTDARAWTTWLATDD</sequence>
<dbReference type="AlphaFoldDB" id="A0A367EL30"/>
<evidence type="ECO:0000313" key="2">
    <source>
        <dbReference type="EMBL" id="RCG17910.1"/>
    </source>
</evidence>
<dbReference type="Proteomes" id="UP000253094">
    <property type="component" value="Unassembled WGS sequence"/>
</dbReference>
<feature type="region of interest" description="Disordered" evidence="1">
    <location>
        <begin position="34"/>
        <end position="54"/>
    </location>
</feature>
<comment type="caution">
    <text evidence="2">The sequence shown here is derived from an EMBL/GenBank/DDBJ whole genome shotgun (WGS) entry which is preliminary data.</text>
</comment>
<name>A0A367EL30_9ACTN</name>